<comment type="similarity">
    <text evidence="1">Belongs to the aldo/keto reductase family.</text>
</comment>
<feature type="region of interest" description="Disordered" evidence="4">
    <location>
        <begin position="262"/>
        <end position="291"/>
    </location>
</feature>
<evidence type="ECO:0000259" key="5">
    <source>
        <dbReference type="Pfam" id="PF00248"/>
    </source>
</evidence>
<keyword evidence="3" id="KW-0560">Oxidoreductase</keyword>
<evidence type="ECO:0000256" key="1">
    <source>
        <dbReference type="ARBA" id="ARBA00007905"/>
    </source>
</evidence>
<dbReference type="Proteomes" id="UP000622245">
    <property type="component" value="Unassembled WGS sequence"/>
</dbReference>
<dbReference type="PROSITE" id="PS00798">
    <property type="entry name" value="ALDOKETO_REDUCTASE_1"/>
    <property type="match status" value="1"/>
</dbReference>
<feature type="compositionally biased region" description="Basic and acidic residues" evidence="4">
    <location>
        <begin position="276"/>
        <end position="291"/>
    </location>
</feature>
<evidence type="ECO:0000256" key="3">
    <source>
        <dbReference type="ARBA" id="ARBA00023002"/>
    </source>
</evidence>
<dbReference type="CDD" id="cd19132">
    <property type="entry name" value="AKR_AKR5D1_E1"/>
    <property type="match status" value="1"/>
</dbReference>
<evidence type="ECO:0000313" key="7">
    <source>
        <dbReference type="Proteomes" id="UP000622245"/>
    </source>
</evidence>
<feature type="domain" description="NADP-dependent oxidoreductase" evidence="5">
    <location>
        <begin position="17"/>
        <end position="260"/>
    </location>
</feature>
<feature type="compositionally biased region" description="Low complexity" evidence="4">
    <location>
        <begin position="325"/>
        <end position="343"/>
    </location>
</feature>
<comment type="caution">
    <text evidence="6">The sequence shown here is derived from an EMBL/GenBank/DDBJ whole genome shotgun (WGS) entry which is preliminary data.</text>
</comment>
<organism evidence="6 7">
    <name type="scientific">Micromonospora tarensis</name>
    <dbReference type="NCBI Taxonomy" id="2806100"/>
    <lineage>
        <taxon>Bacteria</taxon>
        <taxon>Bacillati</taxon>
        <taxon>Actinomycetota</taxon>
        <taxon>Actinomycetes</taxon>
        <taxon>Micromonosporales</taxon>
        <taxon>Micromonosporaceae</taxon>
        <taxon>Micromonospora</taxon>
    </lineage>
</organism>
<evidence type="ECO:0000256" key="4">
    <source>
        <dbReference type="SAM" id="MobiDB-lite"/>
    </source>
</evidence>
<dbReference type="PROSITE" id="PS00062">
    <property type="entry name" value="ALDOKETO_REDUCTASE_2"/>
    <property type="match status" value="1"/>
</dbReference>
<dbReference type="InterPro" id="IPR020471">
    <property type="entry name" value="AKR"/>
</dbReference>
<protein>
    <submittedName>
        <fullName evidence="6">Aldo/keto reductase</fullName>
    </submittedName>
</protein>
<proteinExistence type="inferred from homology"/>
<sequence length="343" mass="37436">MTIPHLTAADGTTLPAIGLGTYRLNGSAGVEAIGQAIRAGYRLIDSAVNYENEGAVGRAARSAGGVRDELVVTSKLPGRHHRYDEALTAIEESVFRTGLDRIDLYLIHWPNPTVDLYVQAWRALIEARERGLVKHIGLSNFLPEHIDRLVAETGVAPVVNQIEVHPYFPQQEALDYHREHGILVQGWSPLGHGNDLQQHPVVVEIATNRGVSPAQTILAWHVARQVIPLPKAASPQRQLANLDAVGLRLTDAEVDAITALGRPDGRSRTRTQRCTRSSDRPDRTDAHRLGEHGACSTDLTTSIGRGWVTPTDRPQTCPVSCAPCSRPTPTPGTRRWTGRPSRG</sequence>
<dbReference type="Pfam" id="PF00248">
    <property type="entry name" value="Aldo_ket_red"/>
    <property type="match status" value="1"/>
</dbReference>
<dbReference type="RefSeq" id="WP_203148065.1">
    <property type="nucleotide sequence ID" value="NZ_JAEVHL010000030.1"/>
</dbReference>
<name>A0ABS1YE47_9ACTN</name>
<evidence type="ECO:0000256" key="2">
    <source>
        <dbReference type="ARBA" id="ARBA00022857"/>
    </source>
</evidence>
<dbReference type="InterPro" id="IPR023210">
    <property type="entry name" value="NADP_OxRdtase_dom"/>
</dbReference>
<reference evidence="6 7" key="1">
    <citation type="submission" date="2021-01" db="EMBL/GenBank/DDBJ databases">
        <title>Draft genome sequence of Micromonospora sp. strain STR1s_6.</title>
        <authorList>
            <person name="Karlyshev A."/>
            <person name="Jawad R."/>
        </authorList>
    </citation>
    <scope>NUCLEOTIDE SEQUENCE [LARGE SCALE GENOMIC DNA]</scope>
    <source>
        <strain evidence="6 7">STR1S-6</strain>
    </source>
</reference>
<feature type="region of interest" description="Disordered" evidence="4">
    <location>
        <begin position="323"/>
        <end position="343"/>
    </location>
</feature>
<dbReference type="PRINTS" id="PR00069">
    <property type="entry name" value="ALDKETRDTASE"/>
</dbReference>
<keyword evidence="7" id="KW-1185">Reference proteome</keyword>
<gene>
    <name evidence="6" type="ORF">JM949_09565</name>
</gene>
<dbReference type="EMBL" id="JAEVHL010000030">
    <property type="protein sequence ID" value="MBM0275673.1"/>
    <property type="molecule type" value="Genomic_DNA"/>
</dbReference>
<keyword evidence="2" id="KW-0521">NADP</keyword>
<dbReference type="InterPro" id="IPR018170">
    <property type="entry name" value="Aldo/ket_reductase_CS"/>
</dbReference>
<evidence type="ECO:0000313" key="6">
    <source>
        <dbReference type="EMBL" id="MBM0275673.1"/>
    </source>
</evidence>
<accession>A0ABS1YE47</accession>
<dbReference type="SUPFAM" id="SSF51430">
    <property type="entry name" value="NAD(P)-linked oxidoreductase"/>
    <property type="match status" value="1"/>
</dbReference>
<dbReference type="InterPro" id="IPR036812">
    <property type="entry name" value="NAD(P)_OxRdtase_dom_sf"/>
</dbReference>
<dbReference type="Gene3D" id="3.20.20.100">
    <property type="entry name" value="NADP-dependent oxidoreductase domain"/>
    <property type="match status" value="1"/>
</dbReference>
<dbReference type="PANTHER" id="PTHR43827">
    <property type="entry name" value="2,5-DIKETO-D-GLUCONIC ACID REDUCTASE"/>
    <property type="match status" value="1"/>
</dbReference>
<dbReference type="PANTHER" id="PTHR43827:SF3">
    <property type="entry name" value="NADP-DEPENDENT OXIDOREDUCTASE DOMAIN-CONTAINING PROTEIN"/>
    <property type="match status" value="1"/>
</dbReference>